<reference evidence="3 4" key="1">
    <citation type="submission" date="2018-04" db="EMBL/GenBank/DDBJ databases">
        <authorList>
            <person name="Vogel A."/>
        </authorList>
    </citation>
    <scope>NUCLEOTIDE SEQUENCE [LARGE SCALE GENOMIC DNA]</scope>
</reference>
<accession>A0A484N522</accession>
<dbReference type="AlphaFoldDB" id="A0A484N522"/>
<sequence>MKSKSSRRRSGADGSSLKSTRKTKKPKNMGWEEHPDSDVDSSPHSSISDGWSPDSPCYPEQKASQEDIERQNTKSAMHALAYYNKKHCTNYKLVEALWSNGHLHNGLWIHCSFKAKPDIHSNGESNVKVSPKLFFAELCQSGPCVWKATTCRVLDGAKTKSGCLLCKEGEHPTHGFRNGLHEYKPRPLRPRSGKYRFV</sequence>
<evidence type="ECO:0000313" key="3">
    <source>
        <dbReference type="EMBL" id="VFQ95064.1"/>
    </source>
</evidence>
<dbReference type="InterPro" id="IPR022059">
    <property type="entry name" value="DUF3615"/>
</dbReference>
<dbReference type="Pfam" id="PF12274">
    <property type="entry name" value="DUF3615"/>
    <property type="match status" value="1"/>
</dbReference>
<name>A0A484N522_9ASTE</name>
<feature type="domain" description="DUF3615" evidence="2">
    <location>
        <begin position="76"/>
        <end position="169"/>
    </location>
</feature>
<proteinExistence type="predicted"/>
<dbReference type="Proteomes" id="UP000595140">
    <property type="component" value="Unassembled WGS sequence"/>
</dbReference>
<gene>
    <name evidence="3" type="ORF">CCAM_LOCUS36840</name>
</gene>
<keyword evidence="4" id="KW-1185">Reference proteome</keyword>
<feature type="compositionally biased region" description="Low complexity" evidence="1">
    <location>
        <begin position="40"/>
        <end position="53"/>
    </location>
</feature>
<protein>
    <recommendedName>
        <fullName evidence="2">DUF3615 domain-containing protein</fullName>
    </recommendedName>
</protein>
<evidence type="ECO:0000313" key="4">
    <source>
        <dbReference type="Proteomes" id="UP000595140"/>
    </source>
</evidence>
<organism evidence="3 4">
    <name type="scientific">Cuscuta campestris</name>
    <dbReference type="NCBI Taxonomy" id="132261"/>
    <lineage>
        <taxon>Eukaryota</taxon>
        <taxon>Viridiplantae</taxon>
        <taxon>Streptophyta</taxon>
        <taxon>Embryophyta</taxon>
        <taxon>Tracheophyta</taxon>
        <taxon>Spermatophyta</taxon>
        <taxon>Magnoliopsida</taxon>
        <taxon>eudicotyledons</taxon>
        <taxon>Gunneridae</taxon>
        <taxon>Pentapetalae</taxon>
        <taxon>asterids</taxon>
        <taxon>lamiids</taxon>
        <taxon>Solanales</taxon>
        <taxon>Convolvulaceae</taxon>
        <taxon>Cuscuteae</taxon>
        <taxon>Cuscuta</taxon>
        <taxon>Cuscuta subgen. Grammica</taxon>
        <taxon>Cuscuta sect. Cleistogrammica</taxon>
    </lineage>
</organism>
<dbReference type="EMBL" id="OOIL02005488">
    <property type="protein sequence ID" value="VFQ95064.1"/>
    <property type="molecule type" value="Genomic_DNA"/>
</dbReference>
<evidence type="ECO:0000259" key="2">
    <source>
        <dbReference type="Pfam" id="PF12274"/>
    </source>
</evidence>
<dbReference type="OrthoDB" id="1750421at2759"/>
<feature type="region of interest" description="Disordered" evidence="1">
    <location>
        <begin position="1"/>
        <end position="71"/>
    </location>
</feature>
<dbReference type="PANTHER" id="PTHR34710:SF20">
    <property type="entry name" value="OS10G0550200 PROTEIN"/>
    <property type="match status" value="1"/>
</dbReference>
<evidence type="ECO:0000256" key="1">
    <source>
        <dbReference type="SAM" id="MobiDB-lite"/>
    </source>
</evidence>
<dbReference type="PANTHER" id="PTHR34710">
    <property type="entry name" value="OS03G0834100 PROTEIN"/>
    <property type="match status" value="1"/>
</dbReference>